<dbReference type="PANTHER" id="PTHR34373:SF8">
    <property type="entry name" value="SHUGOSHIN"/>
    <property type="match status" value="1"/>
</dbReference>
<gene>
    <name evidence="2" type="ORF">OLEA9_A004868</name>
</gene>
<dbReference type="GO" id="GO:0034090">
    <property type="term" value="P:maintenance of meiotic sister chromatid cohesion"/>
    <property type="evidence" value="ECO:0007669"/>
    <property type="project" value="InterPro"/>
</dbReference>
<evidence type="ECO:0000256" key="1">
    <source>
        <dbReference type="SAM" id="MobiDB-lite"/>
    </source>
</evidence>
<dbReference type="PANTHER" id="PTHR34373">
    <property type="entry name" value="SHUGOSHIN 2"/>
    <property type="match status" value="1"/>
</dbReference>
<comment type="caution">
    <text evidence="2">The sequence shown here is derived from an EMBL/GenBank/DDBJ whole genome shotgun (WGS) entry which is preliminary data.</text>
</comment>
<keyword evidence="3" id="KW-1185">Reference proteome</keyword>
<accession>A0A8S0QCB1</accession>
<dbReference type="Proteomes" id="UP000594638">
    <property type="component" value="Unassembled WGS sequence"/>
</dbReference>
<proteinExistence type="predicted"/>
<dbReference type="InterPro" id="IPR044693">
    <property type="entry name" value="SGO_plant"/>
</dbReference>
<feature type="compositionally biased region" description="Low complexity" evidence="1">
    <location>
        <begin position="181"/>
        <end position="192"/>
    </location>
</feature>
<sequence>MKGDKMAKRSSFGNMVRRRLSDITNSLPNPKSPAIVEKLPSESASGKDYIDQLVKENVGLVKLIQDKNKIIELSGIEIQNLRESVQKMQLQNWNLAQSNSHMSAELNLSKERLKTLQHELVCKDALLKAKSLELKGPEEVNAEKNGLQLETKEHEMFDMEAGTNEDSKQGNGSRRRRASRSRSSGQSTSSQQVVEKEVMKTKRLCLRRQSAATYRIQHQEPAENLFEIDYDTFPVAGPLNNSAREDGSYSPPSSEAQEPRRTSIGRPLRSAVEKVESYKERPINIKMRRTQ</sequence>
<name>A0A8S0QCB1_OLEEU</name>
<evidence type="ECO:0000313" key="3">
    <source>
        <dbReference type="Proteomes" id="UP000594638"/>
    </source>
</evidence>
<dbReference type="GO" id="GO:0045144">
    <property type="term" value="P:meiotic sister chromatid segregation"/>
    <property type="evidence" value="ECO:0007669"/>
    <property type="project" value="InterPro"/>
</dbReference>
<reference evidence="2 3" key="1">
    <citation type="submission" date="2019-12" db="EMBL/GenBank/DDBJ databases">
        <authorList>
            <person name="Alioto T."/>
            <person name="Alioto T."/>
            <person name="Gomez Garrido J."/>
        </authorList>
    </citation>
    <scope>NUCLEOTIDE SEQUENCE [LARGE SCALE GENOMIC DNA]</scope>
</reference>
<protein>
    <submittedName>
        <fullName evidence="2">SHUGOSHIN 2-like</fullName>
    </submittedName>
</protein>
<evidence type="ECO:0000313" key="2">
    <source>
        <dbReference type="EMBL" id="CAA2966265.1"/>
    </source>
</evidence>
<dbReference type="Gramene" id="OE9A004868T1">
    <property type="protein sequence ID" value="OE9A004868C1"/>
    <property type="gene ID" value="OE9A004868"/>
</dbReference>
<feature type="region of interest" description="Disordered" evidence="1">
    <location>
        <begin position="237"/>
        <end position="291"/>
    </location>
</feature>
<dbReference type="EMBL" id="CACTIH010001857">
    <property type="protein sequence ID" value="CAA2966265.1"/>
    <property type="molecule type" value="Genomic_DNA"/>
</dbReference>
<dbReference type="AlphaFoldDB" id="A0A8S0QCB1"/>
<dbReference type="OrthoDB" id="770508at2759"/>
<feature type="region of interest" description="Disordered" evidence="1">
    <location>
        <begin position="158"/>
        <end position="197"/>
    </location>
</feature>
<organism evidence="2 3">
    <name type="scientific">Olea europaea subsp. europaea</name>
    <dbReference type="NCBI Taxonomy" id="158383"/>
    <lineage>
        <taxon>Eukaryota</taxon>
        <taxon>Viridiplantae</taxon>
        <taxon>Streptophyta</taxon>
        <taxon>Embryophyta</taxon>
        <taxon>Tracheophyta</taxon>
        <taxon>Spermatophyta</taxon>
        <taxon>Magnoliopsida</taxon>
        <taxon>eudicotyledons</taxon>
        <taxon>Gunneridae</taxon>
        <taxon>Pentapetalae</taxon>
        <taxon>asterids</taxon>
        <taxon>lamiids</taxon>
        <taxon>Lamiales</taxon>
        <taxon>Oleaceae</taxon>
        <taxon>Oleeae</taxon>
        <taxon>Olea</taxon>
    </lineage>
</organism>
<dbReference type="GO" id="GO:0000775">
    <property type="term" value="C:chromosome, centromeric region"/>
    <property type="evidence" value="ECO:0007669"/>
    <property type="project" value="InterPro"/>
</dbReference>
<feature type="compositionally biased region" description="Basic and acidic residues" evidence="1">
    <location>
        <begin position="271"/>
        <end position="283"/>
    </location>
</feature>